<dbReference type="PANTHER" id="PTHR33171">
    <property type="entry name" value="LAR_N DOMAIN-CONTAINING PROTEIN"/>
    <property type="match status" value="1"/>
</dbReference>
<evidence type="ECO:0000313" key="2">
    <source>
        <dbReference type="EMBL" id="HDN85211.1"/>
    </source>
</evidence>
<reference evidence="2" key="1">
    <citation type="journal article" date="2020" name="mSystems">
        <title>Genome- and Community-Level Interaction Insights into Carbon Utilization and Element Cycling Functions of Hydrothermarchaeota in Hydrothermal Sediment.</title>
        <authorList>
            <person name="Zhou Z."/>
            <person name="Liu Y."/>
            <person name="Xu W."/>
            <person name="Pan J."/>
            <person name="Luo Z.H."/>
            <person name="Li M."/>
        </authorList>
    </citation>
    <scope>NUCLEOTIDE SEQUENCE [LARGE SCALE GENOMIC DNA]</scope>
    <source>
        <strain evidence="2">HyVt-219</strain>
    </source>
</reference>
<dbReference type="Gene3D" id="3.90.226.30">
    <property type="match status" value="1"/>
</dbReference>
<proteinExistence type="predicted"/>
<dbReference type="Pfam" id="PF09861">
    <property type="entry name" value="Lar_N"/>
    <property type="match status" value="1"/>
</dbReference>
<dbReference type="GO" id="GO:0050043">
    <property type="term" value="F:lactate racemase activity"/>
    <property type="evidence" value="ECO:0007669"/>
    <property type="project" value="InterPro"/>
</dbReference>
<sequence length="431" mass="49341">MIIIGKGAKDKFLNNEELKDLCQRALEKKNFFKGKKILTIIPDTTRTGPVDLFFKVICDSLLETTKKLDFMIALGTHPAMDDEKINRHLGITPRERETKYSSVNIFNHHWDKKDELKYIGVISREKMREISNQLMDEEIPVEINSKIFEYDEILIVGPVFPHEVVGFSGGYKYLFPGIAGPQIIHRFHWLGALITNPKINGVKNTPVREVINYATSMIDLPINLFCFVVEGKNVCGFWAGDEEAWSKACDLSSRVNIKYVDRAFHTVLSCAPEMYEDIWTAGKCMYKLEPVVEDKGTLIIYAPHIKEVSYTHGRYIERVGYHTRDYFSKQMDKFKDIPGAILAHSTHVKGIGTYKDGKETPRINVVLATGIPEERCKKINLDYMDPDGINIEDYTGKEKEGILLVRRAGEVLYRLSSGKVPDIDELYRNYN</sequence>
<feature type="domain" description="LarA-like N-terminal" evidence="1">
    <location>
        <begin position="29"/>
        <end position="190"/>
    </location>
</feature>
<dbReference type="Gene3D" id="3.40.50.11440">
    <property type="match status" value="1"/>
</dbReference>
<dbReference type="AlphaFoldDB" id="A0A7V0N216"/>
<dbReference type="InterPro" id="IPR018657">
    <property type="entry name" value="LarA-like_N"/>
</dbReference>
<name>A0A7V0N216_UNCAE</name>
<gene>
    <name evidence="2" type="ORF">ENG47_05620</name>
</gene>
<dbReference type="InterPro" id="IPR043166">
    <property type="entry name" value="LarA-like_C"/>
</dbReference>
<dbReference type="InterPro" id="IPR048068">
    <property type="entry name" value="LarA-like"/>
</dbReference>
<organism evidence="2">
    <name type="scientific">Aerophobetes bacterium</name>
    <dbReference type="NCBI Taxonomy" id="2030807"/>
    <lineage>
        <taxon>Bacteria</taxon>
        <taxon>Candidatus Aerophobota</taxon>
    </lineage>
</organism>
<dbReference type="EMBL" id="DRBC01000340">
    <property type="protein sequence ID" value="HDN85211.1"/>
    <property type="molecule type" value="Genomic_DNA"/>
</dbReference>
<accession>A0A7V0N216</accession>
<protein>
    <submittedName>
        <fullName evidence="2">DUF2088 domain-containing protein</fullName>
    </submittedName>
</protein>
<dbReference type="PANTHER" id="PTHR33171:SF17">
    <property type="entry name" value="LARA-LIKE N-TERMINAL DOMAIN-CONTAINING PROTEIN"/>
    <property type="match status" value="1"/>
</dbReference>
<dbReference type="Proteomes" id="UP000885660">
    <property type="component" value="Unassembled WGS sequence"/>
</dbReference>
<evidence type="ECO:0000259" key="1">
    <source>
        <dbReference type="Pfam" id="PF09861"/>
    </source>
</evidence>
<comment type="caution">
    <text evidence="2">The sequence shown here is derived from an EMBL/GenBank/DDBJ whole genome shotgun (WGS) entry which is preliminary data.</text>
</comment>